<sequence>MNFTNTITINRPPAEVFAFLADLENLPRWNYALSETRKISEGPVGVGARYLQTRTLPSRSEETLEVTAFEPDRLLALRGPLGPFESEVSYVLTAAGSGTTLSNTMDLRPTGAARLIAPLAGSRVKSAVAANLDALKQLLEHRV</sequence>
<dbReference type="InterPro" id="IPR019587">
    <property type="entry name" value="Polyketide_cyclase/dehydratase"/>
</dbReference>
<comment type="caution">
    <text evidence="1">The sequence shown here is derived from an EMBL/GenBank/DDBJ whole genome shotgun (WGS) entry which is preliminary data.</text>
</comment>
<evidence type="ECO:0000313" key="2">
    <source>
        <dbReference type="Proteomes" id="UP000256913"/>
    </source>
</evidence>
<dbReference type="RefSeq" id="WP_170216037.1">
    <property type="nucleotide sequence ID" value="NZ_BONB01000058.1"/>
</dbReference>
<dbReference type="Gene3D" id="3.30.530.20">
    <property type="match status" value="1"/>
</dbReference>
<accession>A0A3D9ZRG2</accession>
<dbReference type="AlphaFoldDB" id="A0A3D9ZRG2"/>
<protein>
    <submittedName>
        <fullName evidence="1">Polyketide cyclase/dehydrase/lipid transport protein</fullName>
    </submittedName>
</protein>
<keyword evidence="2" id="KW-1185">Reference proteome</keyword>
<reference evidence="1 2" key="1">
    <citation type="submission" date="2018-08" db="EMBL/GenBank/DDBJ databases">
        <title>Sequencing the genomes of 1000 actinobacteria strains.</title>
        <authorList>
            <person name="Klenk H.-P."/>
        </authorList>
    </citation>
    <scope>NUCLEOTIDE SEQUENCE [LARGE SCALE GENOMIC DNA]</scope>
    <source>
        <strain evidence="1 2">DSM 44099</strain>
    </source>
</reference>
<gene>
    <name evidence="1" type="ORF">DFJ67_5859</name>
</gene>
<organism evidence="1 2">
    <name type="scientific">Asanoa ferruginea</name>
    <dbReference type="NCBI Taxonomy" id="53367"/>
    <lineage>
        <taxon>Bacteria</taxon>
        <taxon>Bacillati</taxon>
        <taxon>Actinomycetota</taxon>
        <taxon>Actinomycetes</taxon>
        <taxon>Micromonosporales</taxon>
        <taxon>Micromonosporaceae</taxon>
        <taxon>Asanoa</taxon>
    </lineage>
</organism>
<dbReference type="Pfam" id="PF10604">
    <property type="entry name" value="Polyketide_cyc2"/>
    <property type="match status" value="1"/>
</dbReference>
<proteinExistence type="predicted"/>
<dbReference type="InterPro" id="IPR023393">
    <property type="entry name" value="START-like_dom_sf"/>
</dbReference>
<dbReference type="SUPFAM" id="SSF55961">
    <property type="entry name" value="Bet v1-like"/>
    <property type="match status" value="1"/>
</dbReference>
<evidence type="ECO:0000313" key="1">
    <source>
        <dbReference type="EMBL" id="REF99815.1"/>
    </source>
</evidence>
<dbReference type="EMBL" id="QUMQ01000001">
    <property type="protein sequence ID" value="REF99815.1"/>
    <property type="molecule type" value="Genomic_DNA"/>
</dbReference>
<name>A0A3D9ZRG2_9ACTN</name>
<dbReference type="Proteomes" id="UP000256913">
    <property type="component" value="Unassembled WGS sequence"/>
</dbReference>